<sequence length="71" mass="8049">MLRSNKKDRLVSSLFACFSYVISDQCIGLLAYWTTGPQKNVKGSINDISKLLVKSVHRVTRMFVRAEKSNV</sequence>
<reference evidence="1" key="2">
    <citation type="journal article" date="2015" name="Data Brief">
        <title>Shoot transcriptome of the giant reed, Arundo donax.</title>
        <authorList>
            <person name="Barrero R.A."/>
            <person name="Guerrero F.D."/>
            <person name="Moolhuijzen P."/>
            <person name="Goolsby J.A."/>
            <person name="Tidwell J."/>
            <person name="Bellgard S.E."/>
            <person name="Bellgard M.I."/>
        </authorList>
    </citation>
    <scope>NUCLEOTIDE SEQUENCE</scope>
    <source>
        <tissue evidence="1">Shoot tissue taken approximately 20 cm above the soil surface</tissue>
    </source>
</reference>
<name>A0A0A9C943_ARUDO</name>
<proteinExistence type="predicted"/>
<dbReference type="AlphaFoldDB" id="A0A0A9C943"/>
<evidence type="ECO:0000313" key="1">
    <source>
        <dbReference type="EMBL" id="JAD70978.1"/>
    </source>
</evidence>
<organism evidence="1">
    <name type="scientific">Arundo donax</name>
    <name type="common">Giant reed</name>
    <name type="synonym">Donax arundinaceus</name>
    <dbReference type="NCBI Taxonomy" id="35708"/>
    <lineage>
        <taxon>Eukaryota</taxon>
        <taxon>Viridiplantae</taxon>
        <taxon>Streptophyta</taxon>
        <taxon>Embryophyta</taxon>
        <taxon>Tracheophyta</taxon>
        <taxon>Spermatophyta</taxon>
        <taxon>Magnoliopsida</taxon>
        <taxon>Liliopsida</taxon>
        <taxon>Poales</taxon>
        <taxon>Poaceae</taxon>
        <taxon>PACMAD clade</taxon>
        <taxon>Arundinoideae</taxon>
        <taxon>Arundineae</taxon>
        <taxon>Arundo</taxon>
    </lineage>
</organism>
<protein>
    <submittedName>
        <fullName evidence="1">Uncharacterized protein</fullName>
    </submittedName>
</protein>
<reference evidence="1" key="1">
    <citation type="submission" date="2014-09" db="EMBL/GenBank/DDBJ databases">
        <authorList>
            <person name="Magalhaes I.L.F."/>
            <person name="Oliveira U."/>
            <person name="Santos F.R."/>
            <person name="Vidigal T.H.D.A."/>
            <person name="Brescovit A.D."/>
            <person name="Santos A.J."/>
        </authorList>
    </citation>
    <scope>NUCLEOTIDE SEQUENCE</scope>
    <source>
        <tissue evidence="1">Shoot tissue taken approximately 20 cm above the soil surface</tissue>
    </source>
</reference>
<dbReference type="EMBL" id="GBRH01226917">
    <property type="protein sequence ID" value="JAD70978.1"/>
    <property type="molecule type" value="Transcribed_RNA"/>
</dbReference>
<accession>A0A0A9C943</accession>